<evidence type="ECO:0000256" key="3">
    <source>
        <dbReference type="ARBA" id="ARBA00022452"/>
    </source>
</evidence>
<dbReference type="PROSITE" id="PS52016">
    <property type="entry name" value="TONB_DEPENDENT_REC_3"/>
    <property type="match status" value="1"/>
</dbReference>
<dbReference type="EMBL" id="FNAC01000010">
    <property type="protein sequence ID" value="SDC94068.1"/>
    <property type="molecule type" value="Genomic_DNA"/>
</dbReference>
<evidence type="ECO:0000256" key="7">
    <source>
        <dbReference type="ARBA" id="ARBA00023136"/>
    </source>
</evidence>
<sequence>MYFRGMKKLLLFLVLLPSLEVFSQSKILIQDGISFKPLSEVVVRVGDQEYFSDQNGLASIPDEGNFKALFFKEGYASVEQEIRSSNTEIYLFPLSVSLSGVTVNAFETDRPLLQQSASISLIGEQDFNRFNETSIVSSFNTKPGIRIEERAPASYRVSIRGSSLRAPFGVRNVKVYWNEVPITAPDGTTALNLLDLSNIRTAEVIKGPSGSIYGAGNGGVINLKNAANPSVRNATSEFASGSFGLSRGRLAISQPIGKGGIEAALVTQESDGYREHSAMKRRVFQLGGFFPINEKQELRTQILVSDLDYQIPGALNADQLAEDPTQARPGSVNQNSSISQQSILVTFGHLYQISEKIENNTTLYLNTNDFENPFILDYKKELGFGYGGRSRFTFDWDLAGRPFRLIAGGEFQQSLTDAQNFGNRDGVADTVRFTDKLKATQGFLFQQAEWELTDQFLITLGLSQNFSSFEIDRQIDASGGATGVQTRRFDPLLIPRLAVNYSLNEFSALRASVSSGFSPPTIDEVRTNEGSLNLDLEAERGTNYELGYRLGKNQLNVDLTAFYFRLNETITTFTNEQGVVLFRNAGSTDQMGIEAAVDYTFIQNAAGFVRNLKMGSAFTGHYFTFKDYRQRENDFSGNDLTGVAPNTLVNTLDARFSGSTYLNITHQFTDEIPLNDANTVYQDSYNLIGIRFGFIQQAGKRTDLEIYSGVDNLLNESYSLGNDLNPFGGRFYQPAPTRNFYFGMKVNLRY</sequence>
<accession>A0A1G6QP19</accession>
<name>A0A1G6QP19_9BACT</name>
<keyword evidence="6 11" id="KW-0798">TonB box</keyword>
<keyword evidence="5" id="KW-0732">Signal</keyword>
<keyword evidence="7 10" id="KW-0472">Membrane</keyword>
<keyword evidence="2 10" id="KW-0813">Transport</keyword>
<dbReference type="AlphaFoldDB" id="A0A1G6QP19"/>
<dbReference type="InterPro" id="IPR036942">
    <property type="entry name" value="Beta-barrel_TonB_sf"/>
</dbReference>
<protein>
    <submittedName>
        <fullName evidence="14">Iron complex outermembrane recepter protein</fullName>
    </submittedName>
</protein>
<dbReference type="Pfam" id="PF00593">
    <property type="entry name" value="TonB_dep_Rec_b-barrel"/>
    <property type="match status" value="1"/>
</dbReference>
<dbReference type="GO" id="GO:0015344">
    <property type="term" value="F:siderophore uptake transmembrane transporter activity"/>
    <property type="evidence" value="ECO:0007669"/>
    <property type="project" value="TreeGrafter"/>
</dbReference>
<dbReference type="SUPFAM" id="SSF56935">
    <property type="entry name" value="Porins"/>
    <property type="match status" value="1"/>
</dbReference>
<keyword evidence="3 10" id="KW-1134">Transmembrane beta strand</keyword>
<dbReference type="Gene3D" id="2.40.170.20">
    <property type="entry name" value="TonB-dependent receptor, beta-barrel domain"/>
    <property type="match status" value="1"/>
</dbReference>
<keyword evidence="4 10" id="KW-0812">Transmembrane</keyword>
<dbReference type="PANTHER" id="PTHR30069:SF29">
    <property type="entry name" value="HEMOGLOBIN AND HEMOGLOBIN-HAPTOGLOBIN-BINDING PROTEIN 1-RELATED"/>
    <property type="match status" value="1"/>
</dbReference>
<organism evidence="14 15">
    <name type="scientific">Algoriphagus faecimaris</name>
    <dbReference type="NCBI Taxonomy" id="686796"/>
    <lineage>
        <taxon>Bacteria</taxon>
        <taxon>Pseudomonadati</taxon>
        <taxon>Bacteroidota</taxon>
        <taxon>Cytophagia</taxon>
        <taxon>Cytophagales</taxon>
        <taxon>Cyclobacteriaceae</taxon>
        <taxon>Algoriphagus</taxon>
    </lineage>
</organism>
<evidence type="ECO:0000256" key="5">
    <source>
        <dbReference type="ARBA" id="ARBA00022729"/>
    </source>
</evidence>
<keyword evidence="9 10" id="KW-0998">Cell outer membrane</keyword>
<dbReference type="Pfam" id="PF07715">
    <property type="entry name" value="Plug"/>
    <property type="match status" value="1"/>
</dbReference>
<evidence type="ECO:0000256" key="2">
    <source>
        <dbReference type="ARBA" id="ARBA00022448"/>
    </source>
</evidence>
<evidence type="ECO:0000256" key="8">
    <source>
        <dbReference type="ARBA" id="ARBA00023170"/>
    </source>
</evidence>
<dbReference type="GO" id="GO:0009279">
    <property type="term" value="C:cell outer membrane"/>
    <property type="evidence" value="ECO:0007669"/>
    <property type="project" value="UniProtKB-SubCell"/>
</dbReference>
<evidence type="ECO:0000256" key="10">
    <source>
        <dbReference type="PROSITE-ProRule" id="PRU01360"/>
    </source>
</evidence>
<evidence type="ECO:0000256" key="11">
    <source>
        <dbReference type="RuleBase" id="RU003357"/>
    </source>
</evidence>
<dbReference type="InterPro" id="IPR037066">
    <property type="entry name" value="Plug_dom_sf"/>
</dbReference>
<comment type="similarity">
    <text evidence="10 11">Belongs to the TonB-dependent receptor family.</text>
</comment>
<gene>
    <name evidence="14" type="ORF">SAMN04488104_10102</name>
</gene>
<evidence type="ECO:0000313" key="14">
    <source>
        <dbReference type="EMBL" id="SDC94068.1"/>
    </source>
</evidence>
<comment type="subcellular location">
    <subcellularLocation>
        <location evidence="1 10">Cell outer membrane</location>
        <topology evidence="1 10">Multi-pass membrane protein</topology>
    </subcellularLocation>
</comment>
<dbReference type="Gene3D" id="2.170.130.10">
    <property type="entry name" value="TonB-dependent receptor, plug domain"/>
    <property type="match status" value="1"/>
</dbReference>
<evidence type="ECO:0000256" key="9">
    <source>
        <dbReference type="ARBA" id="ARBA00023237"/>
    </source>
</evidence>
<keyword evidence="8" id="KW-0675">Receptor</keyword>
<dbReference type="STRING" id="686796.SAMN04488104_10102"/>
<evidence type="ECO:0000256" key="4">
    <source>
        <dbReference type="ARBA" id="ARBA00022692"/>
    </source>
</evidence>
<feature type="domain" description="TonB-dependent receptor-like beta-barrel" evidence="12">
    <location>
        <begin position="362"/>
        <end position="713"/>
    </location>
</feature>
<keyword evidence="15" id="KW-1185">Reference proteome</keyword>
<feature type="domain" description="TonB-dependent receptor plug" evidence="13">
    <location>
        <begin position="114"/>
        <end position="219"/>
    </location>
</feature>
<dbReference type="InterPro" id="IPR039426">
    <property type="entry name" value="TonB-dep_rcpt-like"/>
</dbReference>
<dbReference type="InterPro" id="IPR000531">
    <property type="entry name" value="Beta-barrel_TonB"/>
</dbReference>
<dbReference type="Proteomes" id="UP000199060">
    <property type="component" value="Unassembled WGS sequence"/>
</dbReference>
<reference evidence="15" key="1">
    <citation type="submission" date="2016-10" db="EMBL/GenBank/DDBJ databases">
        <authorList>
            <person name="Varghese N."/>
            <person name="Submissions S."/>
        </authorList>
    </citation>
    <scope>NUCLEOTIDE SEQUENCE [LARGE SCALE GENOMIC DNA]</scope>
    <source>
        <strain evidence="15">DSM 23095</strain>
    </source>
</reference>
<dbReference type="GO" id="GO:0044718">
    <property type="term" value="P:siderophore transmembrane transport"/>
    <property type="evidence" value="ECO:0007669"/>
    <property type="project" value="TreeGrafter"/>
</dbReference>
<proteinExistence type="inferred from homology"/>
<evidence type="ECO:0000259" key="12">
    <source>
        <dbReference type="Pfam" id="PF00593"/>
    </source>
</evidence>
<evidence type="ECO:0000313" key="15">
    <source>
        <dbReference type="Proteomes" id="UP000199060"/>
    </source>
</evidence>
<evidence type="ECO:0000256" key="1">
    <source>
        <dbReference type="ARBA" id="ARBA00004571"/>
    </source>
</evidence>
<dbReference type="InterPro" id="IPR012910">
    <property type="entry name" value="Plug_dom"/>
</dbReference>
<evidence type="ECO:0000256" key="6">
    <source>
        <dbReference type="ARBA" id="ARBA00023077"/>
    </source>
</evidence>
<dbReference type="PANTHER" id="PTHR30069">
    <property type="entry name" value="TONB-DEPENDENT OUTER MEMBRANE RECEPTOR"/>
    <property type="match status" value="1"/>
</dbReference>
<evidence type="ECO:0000259" key="13">
    <source>
        <dbReference type="Pfam" id="PF07715"/>
    </source>
</evidence>